<feature type="compositionally biased region" description="Basic and acidic residues" evidence="1">
    <location>
        <begin position="35"/>
        <end position="45"/>
    </location>
</feature>
<dbReference type="AlphaFoldDB" id="A0A8T0IDF1"/>
<dbReference type="EMBL" id="CM026424">
    <property type="protein sequence ID" value="KAG0580937.1"/>
    <property type="molecule type" value="Genomic_DNA"/>
</dbReference>
<proteinExistence type="predicted"/>
<dbReference type="Proteomes" id="UP000822688">
    <property type="component" value="Chromosome 4"/>
</dbReference>
<feature type="region of interest" description="Disordered" evidence="1">
    <location>
        <begin position="1"/>
        <end position="98"/>
    </location>
</feature>
<reference evidence="2" key="1">
    <citation type="submission" date="2020-06" db="EMBL/GenBank/DDBJ databases">
        <title>WGS assembly of Ceratodon purpureus strain R40.</title>
        <authorList>
            <person name="Carey S.B."/>
            <person name="Jenkins J."/>
            <person name="Shu S."/>
            <person name="Lovell J.T."/>
            <person name="Sreedasyam A."/>
            <person name="Maumus F."/>
            <person name="Tiley G.P."/>
            <person name="Fernandez-Pozo N."/>
            <person name="Barry K."/>
            <person name="Chen C."/>
            <person name="Wang M."/>
            <person name="Lipzen A."/>
            <person name="Daum C."/>
            <person name="Saski C.A."/>
            <person name="Payton A.C."/>
            <person name="Mcbreen J.C."/>
            <person name="Conrad R.E."/>
            <person name="Kollar L.M."/>
            <person name="Olsson S."/>
            <person name="Huttunen S."/>
            <person name="Landis J.B."/>
            <person name="Wickett N.J."/>
            <person name="Johnson M.G."/>
            <person name="Rensing S.A."/>
            <person name="Grimwood J."/>
            <person name="Schmutz J."/>
            <person name="Mcdaniel S.F."/>
        </authorList>
    </citation>
    <scope>NUCLEOTIDE SEQUENCE</scope>
    <source>
        <strain evidence="2">R40</strain>
    </source>
</reference>
<gene>
    <name evidence="2" type="ORF">KC19_4G211900</name>
</gene>
<name>A0A8T0IDF1_CERPU</name>
<comment type="caution">
    <text evidence="2">The sequence shown here is derived from an EMBL/GenBank/DDBJ whole genome shotgun (WGS) entry which is preliminary data.</text>
</comment>
<keyword evidence="3" id="KW-1185">Reference proteome</keyword>
<accession>A0A8T0IDF1</accession>
<feature type="compositionally biased region" description="Polar residues" evidence="1">
    <location>
        <begin position="1"/>
        <end position="15"/>
    </location>
</feature>
<dbReference type="PANTHER" id="PTHR36747:SF1">
    <property type="entry name" value="HYDROXYPROLINE-RICH GLYCOPROTEIN FAMILY PROTEIN"/>
    <property type="match status" value="1"/>
</dbReference>
<dbReference type="PANTHER" id="PTHR36747">
    <property type="entry name" value="HYDROXYPROLINE-RICH GLYCOPROTEIN FAMILY PROTEIN"/>
    <property type="match status" value="1"/>
</dbReference>
<evidence type="ECO:0000313" key="2">
    <source>
        <dbReference type="EMBL" id="KAG0580937.1"/>
    </source>
</evidence>
<feature type="compositionally biased region" description="Basic and acidic residues" evidence="1">
    <location>
        <begin position="56"/>
        <end position="68"/>
    </location>
</feature>
<evidence type="ECO:0000256" key="1">
    <source>
        <dbReference type="SAM" id="MobiDB-lite"/>
    </source>
</evidence>
<organism evidence="2 3">
    <name type="scientific">Ceratodon purpureus</name>
    <name type="common">Fire moss</name>
    <name type="synonym">Dicranum purpureum</name>
    <dbReference type="NCBI Taxonomy" id="3225"/>
    <lineage>
        <taxon>Eukaryota</taxon>
        <taxon>Viridiplantae</taxon>
        <taxon>Streptophyta</taxon>
        <taxon>Embryophyta</taxon>
        <taxon>Bryophyta</taxon>
        <taxon>Bryophytina</taxon>
        <taxon>Bryopsida</taxon>
        <taxon>Dicranidae</taxon>
        <taxon>Pseudoditrichales</taxon>
        <taxon>Ditrichaceae</taxon>
        <taxon>Ceratodon</taxon>
    </lineage>
</organism>
<protein>
    <submittedName>
        <fullName evidence="2">Uncharacterized protein</fullName>
    </submittedName>
</protein>
<sequence length="144" mass="15952">MENQMPNENRMSLDNDNAPLLGNLKRSSAMAALSPKERQRIEAKSFKMPAPVPPVLRERNKKGADVKRKTPPNPVKVPARSNLSYPERYMSPTDSLVSPVTKGVLARNRKPMRLLNPWGPPKALENTFQGTVNKPLAASKQADA</sequence>
<dbReference type="OrthoDB" id="1903715at2759"/>
<evidence type="ECO:0000313" key="3">
    <source>
        <dbReference type="Proteomes" id="UP000822688"/>
    </source>
</evidence>